<dbReference type="Proteomes" id="UP000001261">
    <property type="component" value="Unassembled WGS sequence"/>
</dbReference>
<name>A0A0D8JVG1_COCIM</name>
<sequence>MMPVAFQAAVELPRESYEYETAEICLTMILLLSGETEEAKKSGAKPAKDRTLALVFPVPVRLPTLSAPTSRCQVSLEASRKETSQWIQTSPLVIINWTPPGQEPRQNHSKYGDLRVFETQSLPPGCDRLQSVTLRRNSSPGGLPPRGGAIQKRTKISMAHSASICVLQLKRQEASRTGIRGKLKWYGGLLRNRGGNGGAISLNGGPCNGRVGGSGRPSSGGERGSHVLRTRRFCRSMFVSNFCNKQVTRIQKVCTPKLRDMRIPTWSK</sequence>
<dbReference type="VEuPathDB" id="FungiDB:CIMG_11474"/>
<dbReference type="InParanoid" id="A0A0D8JVG1"/>
<dbReference type="GeneID" id="24163728"/>
<keyword evidence="2" id="KW-1185">Reference proteome</keyword>
<protein>
    <submittedName>
        <fullName evidence="1">Uncharacterized protein</fullName>
    </submittedName>
</protein>
<dbReference type="AlphaFoldDB" id="A0A0D8JVG1"/>
<reference evidence="2" key="1">
    <citation type="journal article" date="2009" name="Genome Res.">
        <title>Comparative genomic analyses of the human fungal pathogens Coccidioides and their relatives.</title>
        <authorList>
            <person name="Sharpton T.J."/>
            <person name="Stajich J.E."/>
            <person name="Rounsley S.D."/>
            <person name="Gardner M.J."/>
            <person name="Wortman J.R."/>
            <person name="Jordar V.S."/>
            <person name="Maiti R."/>
            <person name="Kodira C.D."/>
            <person name="Neafsey D.E."/>
            <person name="Zeng Q."/>
            <person name="Hung C.-Y."/>
            <person name="McMahan C."/>
            <person name="Muszewska A."/>
            <person name="Grynberg M."/>
            <person name="Mandel M.A."/>
            <person name="Kellner E.M."/>
            <person name="Barker B.M."/>
            <person name="Galgiani J.N."/>
            <person name="Orbach M.J."/>
            <person name="Kirkland T.N."/>
            <person name="Cole G.T."/>
            <person name="Henn M.R."/>
            <person name="Birren B.W."/>
            <person name="Taylor J.W."/>
        </authorList>
    </citation>
    <scope>NUCLEOTIDE SEQUENCE [LARGE SCALE GENOMIC DNA]</scope>
    <source>
        <strain evidence="2">RS</strain>
    </source>
</reference>
<dbReference type="RefSeq" id="XP_012213891.1">
    <property type="nucleotide sequence ID" value="XM_012358468.1"/>
</dbReference>
<dbReference type="KEGG" id="cim:CIMG_11474"/>
<evidence type="ECO:0000313" key="2">
    <source>
        <dbReference type="Proteomes" id="UP000001261"/>
    </source>
</evidence>
<dbReference type="EMBL" id="GG704914">
    <property type="protein sequence ID" value="KJF61099.1"/>
    <property type="molecule type" value="Genomic_DNA"/>
</dbReference>
<accession>A0A0D8JVG1</accession>
<proteinExistence type="predicted"/>
<evidence type="ECO:0000313" key="1">
    <source>
        <dbReference type="EMBL" id="KJF61099.1"/>
    </source>
</evidence>
<organism evidence="1 2">
    <name type="scientific">Coccidioides immitis (strain RS)</name>
    <name type="common">Valley fever fungus</name>
    <dbReference type="NCBI Taxonomy" id="246410"/>
    <lineage>
        <taxon>Eukaryota</taxon>
        <taxon>Fungi</taxon>
        <taxon>Dikarya</taxon>
        <taxon>Ascomycota</taxon>
        <taxon>Pezizomycotina</taxon>
        <taxon>Eurotiomycetes</taxon>
        <taxon>Eurotiomycetidae</taxon>
        <taxon>Onygenales</taxon>
        <taxon>Onygenaceae</taxon>
        <taxon>Coccidioides</taxon>
    </lineage>
</organism>
<reference evidence="2" key="2">
    <citation type="journal article" date="2010" name="Genome Res.">
        <title>Population genomic sequencing of Coccidioides fungi reveals recent hybridization and transposon control.</title>
        <authorList>
            <person name="Neafsey D.E."/>
            <person name="Barker B.M."/>
            <person name="Sharpton T.J."/>
            <person name="Stajich J.E."/>
            <person name="Park D.J."/>
            <person name="Whiston E."/>
            <person name="Hung C.-Y."/>
            <person name="McMahan C."/>
            <person name="White J."/>
            <person name="Sykes S."/>
            <person name="Heiman D."/>
            <person name="Young S."/>
            <person name="Zeng Q."/>
            <person name="Abouelleil A."/>
            <person name="Aftuck L."/>
            <person name="Bessette D."/>
            <person name="Brown A."/>
            <person name="FitzGerald M."/>
            <person name="Lui A."/>
            <person name="Macdonald J.P."/>
            <person name="Priest M."/>
            <person name="Orbach M.J."/>
            <person name="Galgiani J.N."/>
            <person name="Kirkland T.N."/>
            <person name="Cole G.T."/>
            <person name="Birren B.W."/>
            <person name="Henn M.R."/>
            <person name="Taylor J.W."/>
            <person name="Rounsley S.D."/>
        </authorList>
    </citation>
    <scope>GENOME REANNOTATION</scope>
    <source>
        <strain evidence="2">RS</strain>
    </source>
</reference>
<gene>
    <name evidence="1" type="ORF">CIMG_11474</name>
</gene>